<comment type="subcellular location">
    <subcellularLocation>
        <location evidence="1">Membrane</location>
    </subcellularLocation>
</comment>
<evidence type="ECO:0000313" key="6">
    <source>
        <dbReference type="EMBL" id="KAK8928465.1"/>
    </source>
</evidence>
<dbReference type="Pfam" id="PF07738">
    <property type="entry name" value="Sad1_UNC"/>
    <property type="match status" value="1"/>
</dbReference>
<reference evidence="6 7" key="1">
    <citation type="journal article" date="2022" name="Nat. Plants">
        <title>Genomes of leafy and leafless Platanthera orchids illuminate the evolution of mycoheterotrophy.</title>
        <authorList>
            <person name="Li M.H."/>
            <person name="Liu K.W."/>
            <person name="Li Z."/>
            <person name="Lu H.C."/>
            <person name="Ye Q.L."/>
            <person name="Zhang D."/>
            <person name="Wang J.Y."/>
            <person name="Li Y.F."/>
            <person name="Zhong Z.M."/>
            <person name="Liu X."/>
            <person name="Yu X."/>
            <person name="Liu D.K."/>
            <person name="Tu X.D."/>
            <person name="Liu B."/>
            <person name="Hao Y."/>
            <person name="Liao X.Y."/>
            <person name="Jiang Y.T."/>
            <person name="Sun W.H."/>
            <person name="Chen J."/>
            <person name="Chen Y.Q."/>
            <person name="Ai Y."/>
            <person name="Zhai J.W."/>
            <person name="Wu S.S."/>
            <person name="Zhou Z."/>
            <person name="Hsiao Y.Y."/>
            <person name="Wu W.L."/>
            <person name="Chen Y.Y."/>
            <person name="Lin Y.F."/>
            <person name="Hsu J.L."/>
            <person name="Li C.Y."/>
            <person name="Wang Z.W."/>
            <person name="Zhao X."/>
            <person name="Zhong W.Y."/>
            <person name="Ma X.K."/>
            <person name="Ma L."/>
            <person name="Huang J."/>
            <person name="Chen G.Z."/>
            <person name="Huang M.Z."/>
            <person name="Huang L."/>
            <person name="Peng D.H."/>
            <person name="Luo Y.B."/>
            <person name="Zou S.Q."/>
            <person name="Chen S.P."/>
            <person name="Lan S."/>
            <person name="Tsai W.C."/>
            <person name="Van de Peer Y."/>
            <person name="Liu Z.J."/>
        </authorList>
    </citation>
    <scope>NUCLEOTIDE SEQUENCE [LARGE SCALE GENOMIC DNA]</scope>
    <source>
        <strain evidence="6">Lor287</strain>
    </source>
</reference>
<dbReference type="PROSITE" id="PS51469">
    <property type="entry name" value="SUN"/>
    <property type="match status" value="1"/>
</dbReference>
<feature type="domain" description="SUN" evidence="5">
    <location>
        <begin position="124"/>
        <end position="313"/>
    </location>
</feature>
<dbReference type="EMBL" id="JBBWWQ010000015">
    <property type="protein sequence ID" value="KAK8928465.1"/>
    <property type="molecule type" value="Genomic_DNA"/>
</dbReference>
<dbReference type="GO" id="GO:0005635">
    <property type="term" value="C:nuclear envelope"/>
    <property type="evidence" value="ECO:0007669"/>
    <property type="project" value="TreeGrafter"/>
</dbReference>
<gene>
    <name evidence="6" type="ORF">KSP39_PZI017728</name>
</gene>
<evidence type="ECO:0000259" key="5">
    <source>
        <dbReference type="PROSITE" id="PS51469"/>
    </source>
</evidence>
<evidence type="ECO:0000256" key="3">
    <source>
        <dbReference type="ARBA" id="ARBA00022989"/>
    </source>
</evidence>
<keyword evidence="7" id="KW-1185">Reference proteome</keyword>
<keyword evidence="3" id="KW-1133">Transmembrane helix</keyword>
<organism evidence="6 7">
    <name type="scientific">Platanthera zijinensis</name>
    <dbReference type="NCBI Taxonomy" id="2320716"/>
    <lineage>
        <taxon>Eukaryota</taxon>
        <taxon>Viridiplantae</taxon>
        <taxon>Streptophyta</taxon>
        <taxon>Embryophyta</taxon>
        <taxon>Tracheophyta</taxon>
        <taxon>Spermatophyta</taxon>
        <taxon>Magnoliopsida</taxon>
        <taxon>Liliopsida</taxon>
        <taxon>Asparagales</taxon>
        <taxon>Orchidaceae</taxon>
        <taxon>Orchidoideae</taxon>
        <taxon>Orchideae</taxon>
        <taxon>Orchidinae</taxon>
        <taxon>Platanthera</taxon>
    </lineage>
</organism>
<proteinExistence type="predicted"/>
<dbReference type="PANTHER" id="PTHR12911">
    <property type="entry name" value="SAD1/UNC-84-LIKE PROTEIN-RELATED"/>
    <property type="match status" value="1"/>
</dbReference>
<protein>
    <recommendedName>
        <fullName evidence="5">SUN domain-containing protein</fullName>
    </recommendedName>
</protein>
<dbReference type="InterPro" id="IPR045119">
    <property type="entry name" value="SUN1-5"/>
</dbReference>
<dbReference type="GO" id="GO:0043495">
    <property type="term" value="F:protein-membrane adaptor activity"/>
    <property type="evidence" value="ECO:0007669"/>
    <property type="project" value="TreeGrafter"/>
</dbReference>
<comment type="caution">
    <text evidence="6">The sequence shown here is derived from an EMBL/GenBank/DDBJ whole genome shotgun (WGS) entry which is preliminary data.</text>
</comment>
<evidence type="ECO:0000256" key="1">
    <source>
        <dbReference type="ARBA" id="ARBA00004370"/>
    </source>
</evidence>
<accession>A0AAP0FZJ5</accession>
<evidence type="ECO:0000256" key="2">
    <source>
        <dbReference type="ARBA" id="ARBA00022692"/>
    </source>
</evidence>
<dbReference type="AlphaFoldDB" id="A0AAP0FZJ5"/>
<sequence>MRASFYLGQLIWRWTSGPQWDTNSSFAALGYEDRISEVEQSLKITAKMLQVQVEVIKRKIGSEIDIVTGELNKYVEKTGELIEKELKKLESRTDDLVFSLVSLENCGLLTKEELMSKKNLDDIGKDVVLNEIITLTRETVAKEIEKHAGDGIGRVDYALGSGGAKVLRHSDPYVYGKAHKILEPSAGEPGQCFPLRGSSGFVEIRLREGIIPEAISLEHVSKRVAYDRSSAPKNCRVSGWLEPPEDGPSAKAIKRFALTNFSYDLEKSNVQTFAIPMVGSGIIINIVRLDFTSNHGSSSFTCIYRIRVHGYMPSSPVSYGRVSSSYPGEIEAAQVRA</sequence>
<keyword evidence="2" id="KW-0812">Transmembrane</keyword>
<keyword evidence="4" id="KW-0472">Membrane</keyword>
<dbReference type="Gene3D" id="2.60.120.260">
    <property type="entry name" value="Galactose-binding domain-like"/>
    <property type="match status" value="1"/>
</dbReference>
<dbReference type="GO" id="GO:0016020">
    <property type="term" value="C:membrane"/>
    <property type="evidence" value="ECO:0007669"/>
    <property type="project" value="UniProtKB-SubCell"/>
</dbReference>
<dbReference type="PANTHER" id="PTHR12911:SF8">
    <property type="entry name" value="KLAROID PROTEIN-RELATED"/>
    <property type="match status" value="1"/>
</dbReference>
<name>A0AAP0FZJ5_9ASPA</name>
<dbReference type="Proteomes" id="UP001418222">
    <property type="component" value="Unassembled WGS sequence"/>
</dbReference>
<evidence type="ECO:0000256" key="4">
    <source>
        <dbReference type="ARBA" id="ARBA00023136"/>
    </source>
</evidence>
<dbReference type="InterPro" id="IPR012919">
    <property type="entry name" value="SUN_dom"/>
</dbReference>
<evidence type="ECO:0000313" key="7">
    <source>
        <dbReference type="Proteomes" id="UP001418222"/>
    </source>
</evidence>